<dbReference type="NCBIfam" id="TIGR04057">
    <property type="entry name" value="SusC_RagA_signa"/>
    <property type="match status" value="1"/>
</dbReference>
<dbReference type="InterPro" id="IPR008969">
    <property type="entry name" value="CarboxyPept-like_regulatory"/>
</dbReference>
<gene>
    <name evidence="2" type="ORF">EVA_07314</name>
</gene>
<dbReference type="Gene3D" id="2.60.40.1120">
    <property type="entry name" value="Carboxypeptidase-like, regulatory domain"/>
    <property type="match status" value="1"/>
</dbReference>
<dbReference type="AlphaFoldDB" id="J9GQ71"/>
<dbReference type="Pfam" id="PF07715">
    <property type="entry name" value="Plug"/>
    <property type="match status" value="1"/>
</dbReference>
<dbReference type="PROSITE" id="PS52016">
    <property type="entry name" value="TONB_DEPENDENT_REC_3"/>
    <property type="match status" value="1"/>
</dbReference>
<accession>J9GQ71</accession>
<feature type="domain" description="TonB-dependent receptor plug" evidence="1">
    <location>
        <begin position="99"/>
        <end position="201"/>
    </location>
</feature>
<evidence type="ECO:0000259" key="1">
    <source>
        <dbReference type="Pfam" id="PF07715"/>
    </source>
</evidence>
<dbReference type="InterPro" id="IPR023997">
    <property type="entry name" value="TonB-dep_OMP_SusC/RagA_CS"/>
</dbReference>
<reference evidence="2" key="1">
    <citation type="journal article" date="2012" name="PLoS ONE">
        <title>Gene sets for utilization of primary and secondary nutrition supplies in the distal gut of endangered iberian lynx.</title>
        <authorList>
            <person name="Alcaide M."/>
            <person name="Messina E."/>
            <person name="Richter M."/>
            <person name="Bargiela R."/>
            <person name="Peplies J."/>
            <person name="Huws S.A."/>
            <person name="Newbold C.J."/>
            <person name="Golyshin P.N."/>
            <person name="Simon M.A."/>
            <person name="Lopez G."/>
            <person name="Yakimov M.M."/>
            <person name="Ferrer M."/>
        </authorList>
    </citation>
    <scope>NUCLEOTIDE SEQUENCE</scope>
</reference>
<dbReference type="InterPro" id="IPR039426">
    <property type="entry name" value="TonB-dep_rcpt-like"/>
</dbReference>
<evidence type="ECO:0000313" key="2">
    <source>
        <dbReference type="EMBL" id="EJX04573.1"/>
    </source>
</evidence>
<proteinExistence type="predicted"/>
<dbReference type="InterPro" id="IPR012910">
    <property type="entry name" value="Plug_dom"/>
</dbReference>
<comment type="caution">
    <text evidence="2">The sequence shown here is derived from an EMBL/GenBank/DDBJ whole genome shotgun (WGS) entry which is preliminary data.</text>
</comment>
<dbReference type="InterPro" id="IPR037066">
    <property type="entry name" value="Plug_dom_sf"/>
</dbReference>
<dbReference type="SUPFAM" id="SSF49464">
    <property type="entry name" value="Carboxypeptidase regulatory domain-like"/>
    <property type="match status" value="1"/>
</dbReference>
<keyword evidence="2" id="KW-0675">Receptor</keyword>
<dbReference type="Gene3D" id="2.170.130.10">
    <property type="entry name" value="TonB-dependent receptor, plug domain"/>
    <property type="match status" value="1"/>
</dbReference>
<dbReference type="InterPro" id="IPR023996">
    <property type="entry name" value="TonB-dep_OMP_SusC/RagA"/>
</dbReference>
<organism evidence="2">
    <name type="scientific">gut metagenome</name>
    <dbReference type="NCBI Taxonomy" id="749906"/>
    <lineage>
        <taxon>unclassified sequences</taxon>
        <taxon>metagenomes</taxon>
        <taxon>organismal metagenomes</taxon>
    </lineage>
</organism>
<dbReference type="NCBIfam" id="TIGR04056">
    <property type="entry name" value="OMP_RagA_SusC"/>
    <property type="match status" value="1"/>
</dbReference>
<dbReference type="Pfam" id="PF13715">
    <property type="entry name" value="CarbopepD_reg_2"/>
    <property type="match status" value="1"/>
</dbReference>
<dbReference type="FunFam" id="2.60.40.1120:FF:000003">
    <property type="entry name" value="Outer membrane protein Omp121"/>
    <property type="match status" value="1"/>
</dbReference>
<sequence>MSEVAVEQQVSQITGTVVDGKGEPLIGVAVQVKGTAKGTVTNFDGQFTLDVKQGEWLIFSYIGYTTQNLKAAPGMRIVLSEDTQKLDEVVVVGYGSTTKRAMIASVSTVNAEAMENIPITNLTQGLAGRSKGLIVSGNGGGINKKQTISIRGGGTPLVVIDGVIRDYEDFVNLPPEDVEALSILKDASATAVYGSRATNGILQVTTKKGSVGKPEVEYNFNQSWSQPAIWPDVMDSWDRAHYANIARRNDGLAEEFSPEAIQTMRDGSDPLNYGNWKWRDIVLRNWAPQTKHNFRMTGGTEKNRYYVSLGHIDQNSLYKTNTHYMKRSNFRLSQSSVIEAIGLKTSVTLDGYAQKTVHPYSSTTSALTANSNPYYQVFSHIQNKSPLTPALNSMGLPFNTSDNPVAETSAEAGYSHLRQKAINGNISLEWMIPGVKGLSARANGNYHYYLETAKYWRKDAPQYAWDSDEPLIANNPTLSHSTKTEYQYNLQYFLAYNQTFGKHSVDALAGFEATYNKGDSYSEGRENYLFNVDQIFAGPADTQTNSGTEWESGRCGWIGQVKYNYDNRYFVEAAIRRDGSDNFPKNHRWGTFFSGSLGWIVSDEAFMTFLKDKHILDMLKVRASYGQVGLDNWTSGSPYEIGRFEYLPSYGMDAKGYVLNGKYYPVFTEGGIPSRDITWFTTDQFNIGFDFASLNNRLYGSFDYFYYSTTGFLYSPDPLKVGYTGPLGQSLPRVSTDGELRRAGYEFQLGWRSSIGAFKYDVSTNFTHYGELWNIQPSESETALMNPYTRSTQEYGYYGSMWENQGYFTSAEDVYNSVWPTGSHSLTAGDIKYYDFNGDGKLDGSDNHRLGRSANKPRGNYGINLNLSYKGWSLNVLFQGSTSFDMYAGDALRMNSGQLGKLPVIYDFQTDFWTPENRDAKFPRLMATPGSNGNNNYQYSDFWLINCRYFRMKDFKIGYDFKYSLLKNVKWLTKANVALSGQNIFTISDATKYGLDPENASMENYGYPNERTLAISVNLGF</sequence>
<dbReference type="SUPFAM" id="SSF56935">
    <property type="entry name" value="Porins"/>
    <property type="match status" value="1"/>
</dbReference>
<protein>
    <submittedName>
        <fullName evidence="2">TonB-dependent receptor plug domain protein</fullName>
    </submittedName>
</protein>
<name>J9GQ71_9ZZZZ</name>
<dbReference type="EMBL" id="AMCI01001769">
    <property type="protein sequence ID" value="EJX04573.1"/>
    <property type="molecule type" value="Genomic_DNA"/>
</dbReference>